<evidence type="ECO:0000256" key="3">
    <source>
        <dbReference type="SAM" id="MobiDB-lite"/>
    </source>
</evidence>
<feature type="region of interest" description="Disordered" evidence="3">
    <location>
        <begin position="370"/>
        <end position="393"/>
    </location>
</feature>
<dbReference type="Pfam" id="PF06722">
    <property type="entry name" value="EryCIII-like_C"/>
    <property type="match status" value="1"/>
</dbReference>
<dbReference type="CDD" id="cd03784">
    <property type="entry name" value="GT1_Gtf-like"/>
    <property type="match status" value="1"/>
</dbReference>
<keyword evidence="6" id="KW-1185">Reference proteome</keyword>
<feature type="domain" description="Erythromycin biosynthesis protein CIII-like C-terminal" evidence="4">
    <location>
        <begin position="273"/>
        <end position="367"/>
    </location>
</feature>
<dbReference type="InterPro" id="IPR010610">
    <property type="entry name" value="EryCIII-like_C"/>
</dbReference>
<dbReference type="EMBL" id="JAPNNL010000081">
    <property type="protein sequence ID" value="MDA0635763.1"/>
    <property type="molecule type" value="Genomic_DNA"/>
</dbReference>
<dbReference type="PANTHER" id="PTHR21015">
    <property type="entry name" value="UDP-N-ACETYLGLUCOSAMINE--N-ACETYLMURAMYL-(PENTAPEPTIDE) PYROPHOSPHORYL-UNDECAPRENOL N-ACETYLGLUCOSAMINE TRANSFERASE 1"/>
    <property type="match status" value="1"/>
</dbReference>
<dbReference type="NCBIfam" id="TIGR01426">
    <property type="entry name" value="MGT"/>
    <property type="match status" value="1"/>
</dbReference>
<comment type="similarity">
    <text evidence="1">Belongs to the UDP-glycosyltransferase family.</text>
</comment>
<dbReference type="InterPro" id="IPR006326">
    <property type="entry name" value="UDPGT_MGT-like"/>
</dbReference>
<dbReference type="PANTHER" id="PTHR21015:SF22">
    <property type="entry name" value="GLYCOSYLTRANSFERASE"/>
    <property type="match status" value="1"/>
</dbReference>
<evidence type="ECO:0000256" key="2">
    <source>
        <dbReference type="ARBA" id="ARBA00022679"/>
    </source>
</evidence>
<name>A0ABT4SFF8_9ACTN</name>
<dbReference type="Proteomes" id="UP001144036">
    <property type="component" value="Unassembled WGS sequence"/>
</dbReference>
<dbReference type="InterPro" id="IPR002213">
    <property type="entry name" value="UDP_glucos_trans"/>
</dbReference>
<reference evidence="5" key="1">
    <citation type="submission" date="2022-11" db="EMBL/GenBank/DDBJ databases">
        <title>Nonomuraea corallina sp. nov., a new species of the genus Nonomuraea isolated from sea side sediment in Thai sea.</title>
        <authorList>
            <person name="Ngamcharungchit C."/>
            <person name="Matsumoto A."/>
            <person name="Suriyachadkun C."/>
            <person name="Panbangred W."/>
            <person name="Inahashi Y."/>
            <person name="Intra B."/>
        </authorList>
    </citation>
    <scope>NUCLEOTIDE SEQUENCE</scope>
    <source>
        <strain evidence="5">MCN248</strain>
    </source>
</reference>
<evidence type="ECO:0000313" key="6">
    <source>
        <dbReference type="Proteomes" id="UP001144036"/>
    </source>
</evidence>
<evidence type="ECO:0000259" key="4">
    <source>
        <dbReference type="Pfam" id="PF06722"/>
    </source>
</evidence>
<sequence>MAHIAVFNPPAAGHVNPCHGVVQELVRRGHRVSYPGTTTYAEQIKETGADYVEYLSTWQVSGPKKLPNLRGRQFVTMLSLLLAETKAVYPVLLDRFTGDEPDLVLVDGAMGWWGRALGLKWDVPIVELWPVFASNDKWAMNQKYTRFSPVNPRFLLSIVRLASWLRQQGIEVDLRDFTYGSCARMRLVMIPKFFHYAGDTFDDSYHFVGPCFDNHAREGGWVRPASASKVVLLTLGTIYQSESVFRTCLEALDDPSWHVVVAGVKPGAVPVPTPRNVEVHTFLPRLGDVLAHADLLVSHGGMGTTLEALRHEVPSIALPQMAEQEANSDRIAELGLGVKLAPAEVTPDRLREAARAVMADAGIRAELRRRGAETRGCGGSPAAADAVESLLTR</sequence>
<comment type="caution">
    <text evidence="5">The sequence shown here is derived from an EMBL/GenBank/DDBJ whole genome shotgun (WGS) entry which is preliminary data.</text>
</comment>
<evidence type="ECO:0000256" key="1">
    <source>
        <dbReference type="ARBA" id="ARBA00009995"/>
    </source>
</evidence>
<dbReference type="Gene3D" id="3.40.50.2000">
    <property type="entry name" value="Glycogen Phosphorylase B"/>
    <property type="match status" value="2"/>
</dbReference>
<dbReference type="RefSeq" id="WP_270156615.1">
    <property type="nucleotide sequence ID" value="NZ_JAPNNL010000081.1"/>
</dbReference>
<accession>A0ABT4SFF8</accession>
<gene>
    <name evidence="5" type="ORF">OUY22_20275</name>
</gene>
<organism evidence="5 6">
    <name type="scientific">Nonomuraea corallina</name>
    <dbReference type="NCBI Taxonomy" id="2989783"/>
    <lineage>
        <taxon>Bacteria</taxon>
        <taxon>Bacillati</taxon>
        <taxon>Actinomycetota</taxon>
        <taxon>Actinomycetes</taxon>
        <taxon>Streptosporangiales</taxon>
        <taxon>Streptosporangiaceae</taxon>
        <taxon>Nonomuraea</taxon>
    </lineage>
</organism>
<evidence type="ECO:0000313" key="5">
    <source>
        <dbReference type="EMBL" id="MDA0635763.1"/>
    </source>
</evidence>
<dbReference type="SUPFAM" id="SSF53756">
    <property type="entry name" value="UDP-Glycosyltransferase/glycogen phosphorylase"/>
    <property type="match status" value="1"/>
</dbReference>
<keyword evidence="2" id="KW-0808">Transferase</keyword>
<protein>
    <submittedName>
        <fullName evidence="5">Glycosyltransferase</fullName>
    </submittedName>
</protein>
<proteinExistence type="inferred from homology"/>